<gene>
    <name evidence="2" type="ORF">ACFP1K_11245</name>
</gene>
<evidence type="ECO:0000259" key="1">
    <source>
        <dbReference type="Pfam" id="PF06722"/>
    </source>
</evidence>
<accession>A0ABW1NEJ9</accession>
<dbReference type="Gene3D" id="3.40.50.2000">
    <property type="entry name" value="Glycogen Phosphorylase B"/>
    <property type="match status" value="1"/>
</dbReference>
<dbReference type="PANTHER" id="PTHR48050:SF13">
    <property type="entry name" value="STEROL 3-BETA-GLUCOSYLTRANSFERASE UGT80A2"/>
    <property type="match status" value="1"/>
</dbReference>
<dbReference type="RefSeq" id="WP_380750252.1">
    <property type="nucleotide sequence ID" value="NZ_JBHSRF010000011.1"/>
</dbReference>
<name>A0ABW1NEJ9_9ACTN</name>
<reference evidence="3" key="1">
    <citation type="journal article" date="2019" name="Int. J. Syst. Evol. Microbiol.">
        <title>The Global Catalogue of Microorganisms (GCM) 10K type strain sequencing project: providing services to taxonomists for standard genome sequencing and annotation.</title>
        <authorList>
            <consortium name="The Broad Institute Genomics Platform"/>
            <consortium name="The Broad Institute Genome Sequencing Center for Infectious Disease"/>
            <person name="Wu L."/>
            <person name="Ma J."/>
        </authorList>
    </citation>
    <scope>NUCLEOTIDE SEQUENCE [LARGE SCALE GENOMIC DNA]</scope>
    <source>
        <strain evidence="3">JCM 30346</strain>
    </source>
</reference>
<sequence>MGGCAESLWYGVPTVAIPQAVDQFGNAAMLEELGVGVRLASEEVDAATLRAAVESVAGSPKVAARVAGLRAEVRPEGGVDRAADAVESFLR</sequence>
<dbReference type="InterPro" id="IPR050426">
    <property type="entry name" value="Glycosyltransferase_28"/>
</dbReference>
<dbReference type="EMBL" id="JBHSRF010000011">
    <property type="protein sequence ID" value="MFC6081733.1"/>
    <property type="molecule type" value="Genomic_DNA"/>
</dbReference>
<dbReference type="PANTHER" id="PTHR48050">
    <property type="entry name" value="STEROL 3-BETA-GLUCOSYLTRANSFERASE"/>
    <property type="match status" value="1"/>
</dbReference>
<protein>
    <submittedName>
        <fullName evidence="2">Nucleotide disphospho-sugar-binding domain-containing protein</fullName>
    </submittedName>
</protein>
<organism evidence="2 3">
    <name type="scientific">Sphaerisporangium aureirubrum</name>
    <dbReference type="NCBI Taxonomy" id="1544736"/>
    <lineage>
        <taxon>Bacteria</taxon>
        <taxon>Bacillati</taxon>
        <taxon>Actinomycetota</taxon>
        <taxon>Actinomycetes</taxon>
        <taxon>Streptosporangiales</taxon>
        <taxon>Streptosporangiaceae</taxon>
        <taxon>Sphaerisporangium</taxon>
    </lineage>
</organism>
<dbReference type="Pfam" id="PF06722">
    <property type="entry name" value="EryCIII-like_C"/>
    <property type="match status" value="1"/>
</dbReference>
<evidence type="ECO:0000313" key="2">
    <source>
        <dbReference type="EMBL" id="MFC6081733.1"/>
    </source>
</evidence>
<dbReference type="SUPFAM" id="SSF53756">
    <property type="entry name" value="UDP-Glycosyltransferase/glycogen phosphorylase"/>
    <property type="match status" value="1"/>
</dbReference>
<dbReference type="Proteomes" id="UP001596137">
    <property type="component" value="Unassembled WGS sequence"/>
</dbReference>
<feature type="domain" description="Erythromycin biosynthesis protein CIII-like C-terminal" evidence="1">
    <location>
        <begin position="4"/>
        <end position="73"/>
    </location>
</feature>
<evidence type="ECO:0000313" key="3">
    <source>
        <dbReference type="Proteomes" id="UP001596137"/>
    </source>
</evidence>
<dbReference type="InterPro" id="IPR010610">
    <property type="entry name" value="EryCIII-like_C"/>
</dbReference>
<proteinExistence type="predicted"/>
<keyword evidence="3" id="KW-1185">Reference proteome</keyword>
<comment type="caution">
    <text evidence="2">The sequence shown here is derived from an EMBL/GenBank/DDBJ whole genome shotgun (WGS) entry which is preliminary data.</text>
</comment>